<accession>A0A834EVE7</accession>
<feature type="domain" description="Fibronectin type-III" evidence="19">
    <location>
        <begin position="987"/>
        <end position="1076"/>
    </location>
</feature>
<keyword evidence="3" id="KW-0964">Secreted</keyword>
<dbReference type="Gene3D" id="2.20.25.10">
    <property type="match status" value="1"/>
</dbReference>
<keyword evidence="11 16" id="KW-1015">Disulfide bond</keyword>
<keyword evidence="8" id="KW-0130">Cell adhesion</keyword>
<dbReference type="GO" id="GO:0098966">
    <property type="term" value="C:perisynaptic extracellular matrix"/>
    <property type="evidence" value="ECO:0007669"/>
    <property type="project" value="TreeGrafter"/>
</dbReference>
<feature type="disulfide bond" evidence="16">
    <location>
        <begin position="284"/>
        <end position="294"/>
    </location>
</feature>
<dbReference type="FunFam" id="2.60.40.10:FF:000610">
    <property type="entry name" value="Tenascin C"/>
    <property type="match status" value="1"/>
</dbReference>
<dbReference type="InterPro" id="IPR013783">
    <property type="entry name" value="Ig-like_fold"/>
</dbReference>
<dbReference type="PROSITE" id="PS00022">
    <property type="entry name" value="EGF_1"/>
    <property type="match status" value="6"/>
</dbReference>
<evidence type="ECO:0000256" key="8">
    <source>
        <dbReference type="ARBA" id="ARBA00022889"/>
    </source>
</evidence>
<keyword evidence="4" id="KW-0272">Extracellular matrix</keyword>
<feature type="disulfide bond" evidence="16">
    <location>
        <begin position="394"/>
        <end position="403"/>
    </location>
</feature>
<keyword evidence="10" id="KW-0175">Coiled coil</keyword>
<evidence type="ECO:0000259" key="18">
    <source>
        <dbReference type="PROSITE" id="PS50026"/>
    </source>
</evidence>
<comment type="caution">
    <text evidence="16">Lacks conserved residue(s) required for the propagation of feature annotation.</text>
</comment>
<dbReference type="GO" id="GO:0009611">
    <property type="term" value="P:response to wounding"/>
    <property type="evidence" value="ECO:0007669"/>
    <property type="project" value="UniProtKB-ARBA"/>
</dbReference>
<feature type="domain" description="Fibronectin type-III" evidence="19">
    <location>
        <begin position="625"/>
        <end position="715"/>
    </location>
</feature>
<name>A0A834EVE7_9CHIR</name>
<keyword evidence="6 17" id="KW-0732">Signal</keyword>
<sequence length="1746" mass="192130">MGAVTRLLAGICLAFLALRADGGVLKKVIRHKRQSGVNITLPEENQPVVFNHIYNIKLPVGAQCSVDLESASGEKELVPPSESRESFQEHTLDRENQIVFTHRINIPRRACGCAAAPDVKELLSRLEELENLVSSLREQCTMGAGCCLQPAEGRLDTRPFCSGHGNFSTEGCGCVCEPGWKGPNCSEPDCPGNCHLQGQCLDGQCICDEGFTGEDCSQLACPSDCNDQGKCTNGVCICFEGYTGADCSREVCPVPCSKEHGRCVDGQCVCQDGFAGDDCNEPLCLNNCYNRGRCVENECVCDEGFTGEDCSELICPKDCFDRGRCVNGTCYCEEGFTGEDCGQLTCPHACHGQGRCEAGQCVCHEGFAGVDCSEKRCPADCHHHGRCTDGQCECDDGFTGADCSELRCPNGCSGHGHCVNGQCVCDEGYTGEDCSQLRCPNDCNSRGRCIEGKCVCEQGFQGYDCSEMSCPNDCHQHGRCVNGMCVCDDGYMGEDCRDLRCPKDCSHRGRCVEGQCVCEDGFTGRDCAELACPSDCHGQGRCVNGQCVCHEGFMGKDCKERRCPSDCHGRGRCVDGQCVCHEGFTGPDCGQRSCPNDCSNLGQCVAGRCICNEGYTGEDCSEVSPPKDLIVTEVTEETVNLAWDNEMRVTEYLVMYTPTHEDGLEMQFRVPGDQTSATIRELEPGVEYFIRVFAILENKKSIPVSARVATYLPAPEGLKFKSIKETSVEVEWDPLDIAFETWEIIFRNMNKEDEEEITKSLRRPETTYRQTGLAPGQEYEISLHIVKNNTRGPGLKKVTTTRLDAPSQMEVKDVTDTTALVTWFKPLAEIDGIELSYGIKDVPGDRTTIDLTADETQYSIGNLKPDTEYEVSLTSRRVDMASNPAKETFTTGLDAPRNLRRVSQTDSSITLEWRNGKAAIDSYRIKYAPISGGDHAEVEVPKSQQATTKTTLTGLRPGTEYGIGVSAVKGDMESNPATINAATDMDAPKDLRVSEKTETTMTLFWKSPLAKFDHYRLNYSLASGQPMEVQLPRDTTSYVLRGLEPGQEYSILLRAEKGRHRSKPARVKASTEALPLLENLTISDINPYGFTVSWMASENAFDSFLVTVVDSGRLLDPQEFTLSGTQRKLELRGLITGIGYEVMVSGFTQGHQTKPLRAEIVTEAEPEVDNLLVSDATPDGFRLSWTADEGVFDSFVLKIRDTKKQSEPLEITLLAPERTKDITGLREATAYEIELYGISSGRRSQPVSALATTAMGSPKEIIFSDITENSATVSWMAPTAQVENFRVTYVPIAGGTPQVVTVDGTGTRARLVKLLPGSEYLVSIIATKGFEESEPVSGTFTTALDSPSGLVTANITDSEALAMWQPAIAPVDSYVISYTGEKVPEITRTVSGNTVEYVLTNLEPATEYMLRVFAEKGPQKSSTISTKFMTDLDAPRDLTATEVQSESAVLTWRPPRASVTGYLLVYESADGTVKEVILGPDTTSYSLAELSPSTHYTAKIQALRGPLRSKLVQTIFTTIGLLYPFPRDCSQAMLNGDTTSGLYTIYLNSNKTQPLEVFCDMTSDGGGWIVFLRRKNGREDFYRNWKAYAAGFGDRREEFWLGLDNLNKITSQGQYELRVDLQDRGKTAYAVYNRFSVGDAKTRYKLKVEEYSGTAGDSMAYHNGRSFSTFDKDTDSAITNCALSYKGAFWYKNCHRVNLMGRYGDDNHSQGVNWFHWKGHEHSIQFAEMKVRPSNFRNLEGRRKRA</sequence>
<dbReference type="SMART" id="SM00181">
    <property type="entry name" value="EGF"/>
    <property type="match status" value="14"/>
</dbReference>
<dbReference type="Pfam" id="PF07974">
    <property type="entry name" value="EGF_2"/>
    <property type="match status" value="1"/>
</dbReference>
<dbReference type="PROSITE" id="PS01186">
    <property type="entry name" value="EGF_2"/>
    <property type="match status" value="6"/>
</dbReference>
<evidence type="ECO:0000256" key="12">
    <source>
        <dbReference type="ARBA" id="ARBA00023180"/>
    </source>
</evidence>
<dbReference type="InterPro" id="IPR002181">
    <property type="entry name" value="Fibrinogen_a/b/g_C_dom"/>
</dbReference>
<dbReference type="CDD" id="cd00054">
    <property type="entry name" value="EGF_CA"/>
    <property type="match status" value="1"/>
</dbReference>
<feature type="chain" id="PRO_5032427440" description="Tenascin" evidence="17">
    <location>
        <begin position="23"/>
        <end position="1746"/>
    </location>
</feature>
<reference evidence="21 22" key="1">
    <citation type="journal article" date="2020" name="Nature">
        <title>Six reference-quality genomes reveal evolution of bat adaptations.</title>
        <authorList>
            <person name="Jebb D."/>
            <person name="Huang Z."/>
            <person name="Pippel M."/>
            <person name="Hughes G.M."/>
            <person name="Lavrichenko K."/>
            <person name="Devanna P."/>
            <person name="Winkler S."/>
            <person name="Jermiin L.S."/>
            <person name="Skirmuntt E.C."/>
            <person name="Katzourakis A."/>
            <person name="Burkitt-Gray L."/>
            <person name="Ray D.A."/>
            <person name="Sullivan K.A.M."/>
            <person name="Roscito J.G."/>
            <person name="Kirilenko B.M."/>
            <person name="Davalos L.M."/>
            <person name="Corthals A.P."/>
            <person name="Power M.L."/>
            <person name="Jones G."/>
            <person name="Ransome R.D."/>
            <person name="Dechmann D.K.N."/>
            <person name="Locatelli A.G."/>
            <person name="Puechmaille S.J."/>
            <person name="Fedrigo O."/>
            <person name="Jarvis E.D."/>
            <person name="Hiller M."/>
            <person name="Vernes S.C."/>
            <person name="Myers E.W."/>
            <person name="Teeling E.C."/>
        </authorList>
    </citation>
    <scope>NUCLEOTIDE SEQUENCE [LARGE SCALE GENOMIC DNA]</scope>
    <source>
        <strain evidence="21">Bat1K_MPI-CBG_1</strain>
    </source>
</reference>
<dbReference type="SMART" id="SM00060">
    <property type="entry name" value="FN3"/>
    <property type="match status" value="10"/>
</dbReference>
<dbReference type="NCBIfam" id="NF040941">
    <property type="entry name" value="GGGWT_bact"/>
    <property type="match status" value="1"/>
</dbReference>
<evidence type="ECO:0000256" key="4">
    <source>
        <dbReference type="ARBA" id="ARBA00022530"/>
    </source>
</evidence>
<dbReference type="EMBL" id="JABVXQ010000002">
    <property type="protein sequence ID" value="KAF6127822.1"/>
    <property type="molecule type" value="Genomic_DNA"/>
</dbReference>
<feature type="disulfide bond" evidence="16">
    <location>
        <begin position="301"/>
        <end position="310"/>
    </location>
</feature>
<dbReference type="Pfam" id="PF00041">
    <property type="entry name" value="fn3"/>
    <property type="match status" value="9"/>
</dbReference>
<dbReference type="FunFam" id="2.60.40.10:FF:000274">
    <property type="entry name" value="Tenascin C"/>
    <property type="match status" value="1"/>
</dbReference>
<dbReference type="CDD" id="cd00087">
    <property type="entry name" value="FReD"/>
    <property type="match status" value="1"/>
</dbReference>
<feature type="domain" description="Fibronectin type-III" evidence="19">
    <location>
        <begin position="805"/>
        <end position="896"/>
    </location>
</feature>
<dbReference type="PROSITE" id="PS51406">
    <property type="entry name" value="FIBRINOGEN_C_2"/>
    <property type="match status" value="1"/>
</dbReference>
<dbReference type="FunFam" id="2.60.40.10:FF:000529">
    <property type="entry name" value="Tenascin C"/>
    <property type="match status" value="1"/>
</dbReference>
<dbReference type="SUPFAM" id="SSF56496">
    <property type="entry name" value="Fibrinogen C-terminal domain-like"/>
    <property type="match status" value="1"/>
</dbReference>
<dbReference type="PANTHER" id="PTHR46708:SF1">
    <property type="entry name" value="TENASCIN"/>
    <property type="match status" value="1"/>
</dbReference>
<evidence type="ECO:0000259" key="20">
    <source>
        <dbReference type="PROSITE" id="PS51406"/>
    </source>
</evidence>
<feature type="signal peptide" evidence="17">
    <location>
        <begin position="1"/>
        <end position="22"/>
    </location>
</feature>
<dbReference type="CDD" id="cd00063">
    <property type="entry name" value="FN3"/>
    <property type="match status" value="10"/>
</dbReference>
<comment type="subcellular location">
    <subcellularLocation>
        <location evidence="1">Secreted</location>
        <location evidence="1">Extracellular space</location>
        <location evidence="1">Extracellular matrix</location>
    </subcellularLocation>
</comment>
<dbReference type="Gene3D" id="3.90.215.10">
    <property type="entry name" value="Gamma Fibrinogen, chain A, domain 1"/>
    <property type="match status" value="1"/>
</dbReference>
<evidence type="ECO:0000256" key="13">
    <source>
        <dbReference type="ARBA" id="ARBA00069274"/>
    </source>
</evidence>
<dbReference type="InterPro" id="IPR014716">
    <property type="entry name" value="Fibrinogen_a/b/g_C_1"/>
</dbReference>
<evidence type="ECO:0000256" key="9">
    <source>
        <dbReference type="ARBA" id="ARBA00022974"/>
    </source>
</evidence>
<dbReference type="Gene3D" id="2.10.25.10">
    <property type="entry name" value="Laminin"/>
    <property type="match status" value="14"/>
</dbReference>
<evidence type="ECO:0000256" key="17">
    <source>
        <dbReference type="SAM" id="SignalP"/>
    </source>
</evidence>
<dbReference type="FunFam" id="2.20.25.10:FF:000006">
    <property type="entry name" value="Tenascin C"/>
    <property type="match status" value="1"/>
</dbReference>
<feature type="domain" description="Fibronectin type-III" evidence="19">
    <location>
        <begin position="1257"/>
        <end position="1346"/>
    </location>
</feature>
<evidence type="ECO:0000259" key="19">
    <source>
        <dbReference type="PROSITE" id="PS50853"/>
    </source>
</evidence>
<evidence type="ECO:0000256" key="7">
    <source>
        <dbReference type="ARBA" id="ARBA00022737"/>
    </source>
</evidence>
<dbReference type="InterPro" id="IPR003961">
    <property type="entry name" value="FN3_dom"/>
</dbReference>
<dbReference type="GO" id="GO:0030155">
    <property type="term" value="P:regulation of cell adhesion"/>
    <property type="evidence" value="ECO:0007669"/>
    <property type="project" value="TreeGrafter"/>
</dbReference>
<protein>
    <recommendedName>
        <fullName evidence="13">Tenascin</fullName>
    </recommendedName>
    <alternativeName>
        <fullName evidence="14">Hexabrachion</fullName>
    </alternativeName>
    <alternativeName>
        <fullName evidence="15">Tenascin-C</fullName>
    </alternativeName>
</protein>
<dbReference type="FunFam" id="2.60.40.10:FF:000293">
    <property type="entry name" value="Tenascin C"/>
    <property type="match status" value="1"/>
</dbReference>
<dbReference type="SMART" id="SM00186">
    <property type="entry name" value="FBG"/>
    <property type="match status" value="1"/>
</dbReference>
<evidence type="ECO:0000256" key="6">
    <source>
        <dbReference type="ARBA" id="ARBA00022729"/>
    </source>
</evidence>
<dbReference type="Gene3D" id="2.60.40.10">
    <property type="entry name" value="Immunoglobulins"/>
    <property type="match status" value="10"/>
</dbReference>
<dbReference type="GO" id="GO:0005615">
    <property type="term" value="C:extracellular space"/>
    <property type="evidence" value="ECO:0007669"/>
    <property type="project" value="TreeGrafter"/>
</dbReference>
<feature type="domain" description="Fibronectin type-III" evidence="19">
    <location>
        <begin position="1434"/>
        <end position="1522"/>
    </location>
</feature>
<feature type="domain" description="Fibronectin type-III" evidence="19">
    <location>
        <begin position="897"/>
        <end position="986"/>
    </location>
</feature>
<evidence type="ECO:0000313" key="22">
    <source>
        <dbReference type="Proteomes" id="UP000664940"/>
    </source>
</evidence>
<dbReference type="InterPro" id="IPR000742">
    <property type="entry name" value="EGF"/>
</dbReference>
<dbReference type="PROSITE" id="PS50853">
    <property type="entry name" value="FN3"/>
    <property type="match status" value="8"/>
</dbReference>
<dbReference type="PROSITE" id="PS50026">
    <property type="entry name" value="EGF_3"/>
    <property type="match status" value="2"/>
</dbReference>
<dbReference type="Pfam" id="PF23106">
    <property type="entry name" value="EGF_Teneurin"/>
    <property type="match status" value="1"/>
</dbReference>
<feature type="domain" description="EGF-like" evidence="18">
    <location>
        <begin position="280"/>
        <end position="311"/>
    </location>
</feature>
<dbReference type="Pfam" id="PF25024">
    <property type="entry name" value="EGF_TEN"/>
    <property type="match status" value="2"/>
</dbReference>
<keyword evidence="9" id="KW-0654">Proteoglycan</keyword>
<proteinExistence type="inferred from homology"/>
<dbReference type="Proteomes" id="UP000664940">
    <property type="component" value="Unassembled WGS sequence"/>
</dbReference>
<dbReference type="FunFam" id="2.10.25.10:FF:000001">
    <property type="entry name" value="Tenascin C"/>
    <property type="match status" value="14"/>
</dbReference>
<dbReference type="PANTHER" id="PTHR46708">
    <property type="entry name" value="TENASCIN"/>
    <property type="match status" value="1"/>
</dbReference>
<dbReference type="FunFam" id="3.90.215.10:FF:000001">
    <property type="entry name" value="Tenascin isoform 1"/>
    <property type="match status" value="1"/>
</dbReference>
<evidence type="ECO:0000313" key="21">
    <source>
        <dbReference type="EMBL" id="KAF6127822.1"/>
    </source>
</evidence>
<keyword evidence="12" id="KW-0325">Glycoprotein</keyword>
<dbReference type="InterPro" id="IPR013111">
    <property type="entry name" value="EGF_extracell"/>
</dbReference>
<keyword evidence="5 16" id="KW-0245">EGF-like domain</keyword>
<dbReference type="FunFam" id="2.60.40.10:FF:000611">
    <property type="entry name" value="Tenascin C"/>
    <property type="match status" value="1"/>
</dbReference>
<evidence type="ECO:0000256" key="11">
    <source>
        <dbReference type="ARBA" id="ARBA00023157"/>
    </source>
</evidence>
<comment type="caution">
    <text evidence="21">The sequence shown here is derived from an EMBL/GenBank/DDBJ whole genome shotgun (WGS) entry which is preliminary data.</text>
</comment>
<evidence type="ECO:0000256" key="16">
    <source>
        <dbReference type="PROSITE-ProRule" id="PRU00076"/>
    </source>
</evidence>
<dbReference type="GO" id="GO:0007155">
    <property type="term" value="P:cell adhesion"/>
    <property type="evidence" value="ECO:0007669"/>
    <property type="project" value="UniProtKB-KW"/>
</dbReference>
<dbReference type="InterPro" id="IPR050991">
    <property type="entry name" value="ECM_Regulatory_Proteins"/>
</dbReference>
<feature type="domain" description="EGF-like" evidence="18">
    <location>
        <begin position="373"/>
        <end position="404"/>
    </location>
</feature>
<dbReference type="SUPFAM" id="SSF49265">
    <property type="entry name" value="Fibronectin type III"/>
    <property type="match status" value="7"/>
</dbReference>
<dbReference type="FunFam" id="2.60.40.10:FF:000398">
    <property type="entry name" value="Tenascin C"/>
    <property type="match status" value="1"/>
</dbReference>
<feature type="domain" description="Fibrinogen C-terminal" evidence="20">
    <location>
        <begin position="1520"/>
        <end position="1735"/>
    </location>
</feature>
<gene>
    <name evidence="21" type="ORF">HJG60_019276</name>
</gene>
<feature type="disulfide bond" evidence="16">
    <location>
        <begin position="377"/>
        <end position="387"/>
    </location>
</feature>
<dbReference type="InterPro" id="IPR036056">
    <property type="entry name" value="Fibrinogen-like_C"/>
</dbReference>
<dbReference type="FunFam" id="2.60.40.10:FF:000207">
    <property type="entry name" value="Tenascin C"/>
    <property type="match status" value="1"/>
</dbReference>
<feature type="domain" description="Fibronectin type-III" evidence="19">
    <location>
        <begin position="1167"/>
        <end position="1256"/>
    </location>
</feature>
<evidence type="ECO:0000256" key="5">
    <source>
        <dbReference type="ARBA" id="ARBA00022536"/>
    </source>
</evidence>
<evidence type="ECO:0000256" key="10">
    <source>
        <dbReference type="ARBA" id="ARBA00023054"/>
    </source>
</evidence>
<evidence type="ECO:0000256" key="3">
    <source>
        <dbReference type="ARBA" id="ARBA00022525"/>
    </source>
</evidence>
<dbReference type="FunFam" id="2.60.40.10:FF:000162">
    <property type="entry name" value="Tenascin C"/>
    <property type="match status" value="1"/>
</dbReference>
<dbReference type="Pfam" id="PF00147">
    <property type="entry name" value="Fibrinogen_C"/>
    <property type="match status" value="1"/>
</dbReference>
<dbReference type="InterPro" id="IPR036116">
    <property type="entry name" value="FN3_sf"/>
</dbReference>
<dbReference type="FunFam" id="2.60.40.10:FF:000099">
    <property type="entry name" value="Fibronectin 1"/>
    <property type="match status" value="1"/>
</dbReference>
<evidence type="ECO:0000256" key="14">
    <source>
        <dbReference type="ARBA" id="ARBA00079678"/>
    </source>
</evidence>
<organism evidence="21 22">
    <name type="scientific">Phyllostomus discolor</name>
    <name type="common">pale spear-nosed bat</name>
    <dbReference type="NCBI Taxonomy" id="89673"/>
    <lineage>
        <taxon>Eukaryota</taxon>
        <taxon>Metazoa</taxon>
        <taxon>Chordata</taxon>
        <taxon>Craniata</taxon>
        <taxon>Vertebrata</taxon>
        <taxon>Euteleostomi</taxon>
        <taxon>Mammalia</taxon>
        <taxon>Eutheria</taxon>
        <taxon>Laurasiatheria</taxon>
        <taxon>Chiroptera</taxon>
        <taxon>Yangochiroptera</taxon>
        <taxon>Phyllostomidae</taxon>
        <taxon>Phyllostominae</taxon>
        <taxon>Phyllostomus</taxon>
    </lineage>
</organism>
<keyword evidence="7" id="KW-0677">Repeat</keyword>
<evidence type="ECO:0000256" key="2">
    <source>
        <dbReference type="ARBA" id="ARBA00008673"/>
    </source>
</evidence>
<evidence type="ECO:0000256" key="15">
    <source>
        <dbReference type="ARBA" id="ARBA00080298"/>
    </source>
</evidence>
<evidence type="ECO:0000256" key="1">
    <source>
        <dbReference type="ARBA" id="ARBA00004498"/>
    </source>
</evidence>
<feature type="domain" description="Fibronectin type-III" evidence="19">
    <location>
        <begin position="1347"/>
        <end position="1433"/>
    </location>
</feature>
<dbReference type="FunFam" id="2.60.40.10:FF:000201">
    <property type="entry name" value="Tenascin C"/>
    <property type="match status" value="1"/>
</dbReference>
<comment type="similarity">
    <text evidence="2">Belongs to the tenascin family.</text>
</comment>